<feature type="region of interest" description="Disordered" evidence="1">
    <location>
        <begin position="207"/>
        <end position="238"/>
    </location>
</feature>
<evidence type="ECO:0000313" key="2">
    <source>
        <dbReference type="EMBL" id="CAE7427240.1"/>
    </source>
</evidence>
<keyword evidence="3" id="KW-1185">Reference proteome</keyword>
<proteinExistence type="predicted"/>
<comment type="caution">
    <text evidence="2">The sequence shown here is derived from an EMBL/GenBank/DDBJ whole genome shotgun (WGS) entry which is preliminary data.</text>
</comment>
<evidence type="ECO:0000256" key="1">
    <source>
        <dbReference type="SAM" id="MobiDB-lite"/>
    </source>
</evidence>
<organism evidence="2 3">
    <name type="scientific">Symbiodinium necroappetens</name>
    <dbReference type="NCBI Taxonomy" id="1628268"/>
    <lineage>
        <taxon>Eukaryota</taxon>
        <taxon>Sar</taxon>
        <taxon>Alveolata</taxon>
        <taxon>Dinophyceae</taxon>
        <taxon>Suessiales</taxon>
        <taxon>Symbiodiniaceae</taxon>
        <taxon>Symbiodinium</taxon>
    </lineage>
</organism>
<dbReference type="EMBL" id="CAJNJA010018616">
    <property type="protein sequence ID" value="CAE7427240.1"/>
    <property type="molecule type" value="Genomic_DNA"/>
</dbReference>
<evidence type="ECO:0000313" key="3">
    <source>
        <dbReference type="Proteomes" id="UP000601435"/>
    </source>
</evidence>
<dbReference type="Proteomes" id="UP000601435">
    <property type="component" value="Unassembled WGS sequence"/>
</dbReference>
<reference evidence="2" key="1">
    <citation type="submission" date="2021-02" db="EMBL/GenBank/DDBJ databases">
        <authorList>
            <person name="Dougan E. K."/>
            <person name="Rhodes N."/>
            <person name="Thang M."/>
            <person name="Chan C."/>
        </authorList>
    </citation>
    <scope>NUCLEOTIDE SEQUENCE</scope>
</reference>
<dbReference type="AlphaFoldDB" id="A0A812R9J5"/>
<name>A0A812R9J5_9DINO</name>
<dbReference type="OrthoDB" id="10328646at2759"/>
<gene>
    <name evidence="2" type="ORF">SNEC2469_LOCUS11726</name>
</gene>
<protein>
    <submittedName>
        <fullName evidence="2">Uncharacterized protein</fullName>
    </submittedName>
</protein>
<accession>A0A812R9J5</accession>
<sequence>MAAGTDAAGPWQLTRDESIALISASRVAELVAATATMSLVKRSSCRLAEGGLVLVPLLLGLSIPAAREAAVGSTERREENSLDVSLDLFSMDCLHGHVNVICFADAGSNCFDATISTWIAPVQRKNYQKRFAPSRPMVEQAKHWLELRLTEDRFQAKLRLVDHAALEGRPVKENWPSLSLTQWEDVLDALRAPFAAAGVPLRPRFGSWQSSSSTAVPMDDAAGDEKHSPFTPSPKKKMTETSLGYLKTHDGKHRGVFQIYKAAGCLSTDVASADVDGYTTFFRVEEWWKVFQRGTAFHNWYAKLSLGRHSSYA</sequence>